<proteinExistence type="predicted"/>
<evidence type="ECO:0000313" key="3">
    <source>
        <dbReference type="Proteomes" id="UP000317652"/>
    </source>
</evidence>
<evidence type="ECO:0000313" key="2">
    <source>
        <dbReference type="EMBL" id="VUS85193.1"/>
    </source>
</evidence>
<reference evidence="2 3" key="1">
    <citation type="submission" date="2019-07" db="EMBL/GenBank/DDBJ databases">
        <authorList>
            <person name="Brisse S."/>
            <person name="Rodrigues C."/>
            <person name="Thorpe H."/>
        </authorList>
    </citation>
    <scope>NUCLEOTIDE SEQUENCE [LARGE SCALE GENOMIC DNA]</scope>
    <source>
        <strain evidence="2">SB6411</strain>
    </source>
</reference>
<dbReference type="EMBL" id="CABGGS010000045">
    <property type="protein sequence ID" value="VUS85193.1"/>
    <property type="molecule type" value="Genomic_DNA"/>
</dbReference>
<dbReference type="Proteomes" id="UP000317652">
    <property type="component" value="Unassembled WGS sequence"/>
</dbReference>
<keyword evidence="1" id="KW-0472">Membrane</keyword>
<sequence>MGWEKCSGIWRSYLGGYRKYFKFSGRSGRKEFGVFFVITQVIGAILVALVFELGFPPIITTIFAVYVFFYCNSSYSC</sequence>
<comment type="caution">
    <text evidence="2">The sequence shown here is derived from an EMBL/GenBank/DDBJ whole genome shotgun (WGS) entry which is preliminary data.</text>
</comment>
<keyword evidence="3" id="KW-1185">Reference proteome</keyword>
<name>A0ABY6VJ96_9ENTR</name>
<feature type="transmembrane region" description="Helical" evidence="1">
    <location>
        <begin position="32"/>
        <end position="51"/>
    </location>
</feature>
<gene>
    <name evidence="2" type="ORF">SB6411_03196</name>
</gene>
<organism evidence="2 3">
    <name type="scientific">Klebsiella spallanzanii</name>
    <dbReference type="NCBI Taxonomy" id="2587528"/>
    <lineage>
        <taxon>Bacteria</taxon>
        <taxon>Pseudomonadati</taxon>
        <taxon>Pseudomonadota</taxon>
        <taxon>Gammaproteobacteria</taxon>
        <taxon>Enterobacterales</taxon>
        <taxon>Enterobacteriaceae</taxon>
        <taxon>Klebsiella/Raoultella group</taxon>
        <taxon>Klebsiella</taxon>
    </lineage>
</organism>
<keyword evidence="1" id="KW-0812">Transmembrane</keyword>
<evidence type="ECO:0000256" key="1">
    <source>
        <dbReference type="SAM" id="Phobius"/>
    </source>
</evidence>
<accession>A0ABY6VJ96</accession>
<keyword evidence="1" id="KW-1133">Transmembrane helix</keyword>
<feature type="transmembrane region" description="Helical" evidence="1">
    <location>
        <begin position="57"/>
        <end position="75"/>
    </location>
</feature>
<protein>
    <submittedName>
        <fullName evidence="2">Uncharacterized protein</fullName>
    </submittedName>
</protein>